<keyword evidence="10" id="KW-1185">Reference proteome</keyword>
<dbReference type="OrthoDB" id="156970at2"/>
<dbReference type="RefSeq" id="WP_007910462.1">
    <property type="nucleotide sequence ID" value="NZ_ADVG01000002.1"/>
</dbReference>
<dbReference type="InterPro" id="IPR004107">
    <property type="entry name" value="Integrase_SAM-like_N"/>
</dbReference>
<reference evidence="9 10" key="1">
    <citation type="journal article" date="2011" name="Stand. Genomic Sci.">
        <title>Non-contiguous finished genome sequence and contextual data of the filamentous soil bacterium Ktedonobacter racemifer type strain (SOSP1-21).</title>
        <authorList>
            <person name="Chang Y.J."/>
            <person name="Land M."/>
            <person name="Hauser L."/>
            <person name="Chertkov O."/>
            <person name="Del Rio T.G."/>
            <person name="Nolan M."/>
            <person name="Copeland A."/>
            <person name="Tice H."/>
            <person name="Cheng J.F."/>
            <person name="Lucas S."/>
            <person name="Han C."/>
            <person name="Goodwin L."/>
            <person name="Pitluck S."/>
            <person name="Ivanova N."/>
            <person name="Ovchinikova G."/>
            <person name="Pati A."/>
            <person name="Chen A."/>
            <person name="Palaniappan K."/>
            <person name="Mavromatis K."/>
            <person name="Liolios K."/>
            <person name="Brettin T."/>
            <person name="Fiebig A."/>
            <person name="Rohde M."/>
            <person name="Abt B."/>
            <person name="Goker M."/>
            <person name="Detter J.C."/>
            <person name="Woyke T."/>
            <person name="Bristow J."/>
            <person name="Eisen J.A."/>
            <person name="Markowitz V."/>
            <person name="Hugenholtz P."/>
            <person name="Kyrpides N.C."/>
            <person name="Klenk H.P."/>
            <person name="Lapidus A."/>
        </authorList>
    </citation>
    <scope>NUCLEOTIDE SEQUENCE [LARGE SCALE GENOMIC DNA]</scope>
    <source>
        <strain evidence="10">DSM 44963</strain>
    </source>
</reference>
<evidence type="ECO:0000256" key="4">
    <source>
        <dbReference type="ARBA" id="ARBA00023172"/>
    </source>
</evidence>
<evidence type="ECO:0000256" key="1">
    <source>
        <dbReference type="ARBA" id="ARBA00008857"/>
    </source>
</evidence>
<dbReference type="PANTHER" id="PTHR30349">
    <property type="entry name" value="PHAGE INTEGRASE-RELATED"/>
    <property type="match status" value="1"/>
</dbReference>
<dbReference type="InterPro" id="IPR050090">
    <property type="entry name" value="Tyrosine_recombinase_XerCD"/>
</dbReference>
<dbReference type="Pfam" id="PF00589">
    <property type="entry name" value="Phage_integrase"/>
    <property type="match status" value="1"/>
</dbReference>
<evidence type="ECO:0000259" key="7">
    <source>
        <dbReference type="PROSITE" id="PS51898"/>
    </source>
</evidence>
<protein>
    <submittedName>
        <fullName evidence="9">Integrase family protein</fullName>
    </submittedName>
</protein>
<proteinExistence type="inferred from homology"/>
<dbReference type="EMBL" id="ADVG01000002">
    <property type="protein sequence ID" value="EFH86281.1"/>
    <property type="molecule type" value="Genomic_DNA"/>
</dbReference>
<dbReference type="GO" id="GO:0015074">
    <property type="term" value="P:DNA integration"/>
    <property type="evidence" value="ECO:0007669"/>
    <property type="project" value="UniProtKB-KW"/>
</dbReference>
<dbReference type="InParanoid" id="D6TKI1"/>
<dbReference type="Proteomes" id="UP000004508">
    <property type="component" value="Unassembled WGS sequence"/>
</dbReference>
<dbReference type="STRING" id="485913.Krac_7573"/>
<dbReference type="InterPro" id="IPR044068">
    <property type="entry name" value="CB"/>
</dbReference>
<evidence type="ECO:0000313" key="9">
    <source>
        <dbReference type="EMBL" id="EFH86281.1"/>
    </source>
</evidence>
<feature type="domain" description="Core-binding (CB)" evidence="8">
    <location>
        <begin position="74"/>
        <end position="156"/>
    </location>
</feature>
<dbReference type="FunCoup" id="D6TKI1">
    <property type="interactions" value="95"/>
</dbReference>
<dbReference type="GO" id="GO:0006310">
    <property type="term" value="P:DNA recombination"/>
    <property type="evidence" value="ECO:0007669"/>
    <property type="project" value="UniProtKB-KW"/>
</dbReference>
<evidence type="ECO:0000259" key="8">
    <source>
        <dbReference type="PROSITE" id="PS51900"/>
    </source>
</evidence>
<feature type="domain" description="Tyr recombinase" evidence="7">
    <location>
        <begin position="177"/>
        <end position="379"/>
    </location>
</feature>
<evidence type="ECO:0000313" key="10">
    <source>
        <dbReference type="Proteomes" id="UP000004508"/>
    </source>
</evidence>
<keyword evidence="2" id="KW-0229">DNA integration</keyword>
<dbReference type="AlphaFoldDB" id="D6TKI1"/>
<dbReference type="Gene3D" id="1.10.443.10">
    <property type="entry name" value="Intergrase catalytic core"/>
    <property type="match status" value="1"/>
</dbReference>
<feature type="compositionally biased region" description="Basic and acidic residues" evidence="6">
    <location>
        <begin position="1"/>
        <end position="11"/>
    </location>
</feature>
<evidence type="ECO:0000256" key="6">
    <source>
        <dbReference type="SAM" id="MobiDB-lite"/>
    </source>
</evidence>
<comment type="similarity">
    <text evidence="1">Belongs to the 'phage' integrase family.</text>
</comment>
<dbReference type="GO" id="GO:0003677">
    <property type="term" value="F:DNA binding"/>
    <property type="evidence" value="ECO:0007669"/>
    <property type="project" value="UniProtKB-UniRule"/>
</dbReference>
<keyword evidence="4" id="KW-0233">DNA recombination</keyword>
<evidence type="ECO:0000256" key="3">
    <source>
        <dbReference type="ARBA" id="ARBA00023125"/>
    </source>
</evidence>
<dbReference type="PROSITE" id="PS51898">
    <property type="entry name" value="TYR_RECOMBINASE"/>
    <property type="match status" value="1"/>
</dbReference>
<dbReference type="InterPro" id="IPR013762">
    <property type="entry name" value="Integrase-like_cat_sf"/>
</dbReference>
<dbReference type="Gene3D" id="1.10.150.130">
    <property type="match status" value="1"/>
</dbReference>
<dbReference type="PROSITE" id="PS51900">
    <property type="entry name" value="CB"/>
    <property type="match status" value="1"/>
</dbReference>
<dbReference type="CDD" id="cd01189">
    <property type="entry name" value="INT_ICEBs1_C_like"/>
    <property type="match status" value="1"/>
</dbReference>
<accession>D6TKI1</accession>
<dbReference type="Pfam" id="PF14659">
    <property type="entry name" value="Phage_int_SAM_3"/>
    <property type="match status" value="1"/>
</dbReference>
<evidence type="ECO:0000256" key="2">
    <source>
        <dbReference type="ARBA" id="ARBA00022908"/>
    </source>
</evidence>
<name>D6TKI1_KTERA</name>
<dbReference type="eggNOG" id="COG0582">
    <property type="taxonomic scope" value="Bacteria"/>
</dbReference>
<dbReference type="PANTHER" id="PTHR30349:SF64">
    <property type="entry name" value="PROPHAGE INTEGRASE INTD-RELATED"/>
    <property type="match status" value="1"/>
</dbReference>
<evidence type="ECO:0000256" key="5">
    <source>
        <dbReference type="PROSITE-ProRule" id="PRU01248"/>
    </source>
</evidence>
<comment type="caution">
    <text evidence="9">The sequence shown here is derived from an EMBL/GenBank/DDBJ whole genome shotgun (WGS) entry which is preliminary data.</text>
</comment>
<dbReference type="InterPro" id="IPR002104">
    <property type="entry name" value="Integrase_catalytic"/>
</dbReference>
<gene>
    <name evidence="9" type="ORF">Krac_7573</name>
</gene>
<dbReference type="SUPFAM" id="SSF56349">
    <property type="entry name" value="DNA breaking-rejoining enzymes"/>
    <property type="match status" value="1"/>
</dbReference>
<feature type="region of interest" description="Disordered" evidence="6">
    <location>
        <begin position="1"/>
        <end position="26"/>
    </location>
</feature>
<organism evidence="9 10">
    <name type="scientific">Ktedonobacter racemifer DSM 44963</name>
    <dbReference type="NCBI Taxonomy" id="485913"/>
    <lineage>
        <taxon>Bacteria</taxon>
        <taxon>Bacillati</taxon>
        <taxon>Chloroflexota</taxon>
        <taxon>Ktedonobacteria</taxon>
        <taxon>Ktedonobacterales</taxon>
        <taxon>Ktedonobacteraceae</taxon>
        <taxon>Ktedonobacter</taxon>
    </lineage>
</organism>
<dbReference type="InterPro" id="IPR010998">
    <property type="entry name" value="Integrase_recombinase_N"/>
</dbReference>
<keyword evidence="3 5" id="KW-0238">DNA-binding</keyword>
<sequence>MPKSKKEDEGKSKRRARGEGSVVQHADGRWVARVPLGKGKRKEEYYKTKQEAERAKRRMLNERDAGKLVTEQEQTFKDYLAYWLNAHRTTVRKTTYIMYSKYLETRIIPVLVHVGLRKLTLEMFQSLYQKWEQEKLSPNTIRLIHGIISEALNDAVKWKKLAYNPAQNVKLPKPRKTKIYVLSDEEIERLLQCAQEMHLHALFRMALLLGMRAGELLALRWSDINFKKRALTIQRTVSYVNDPAIGHYDFHVGPPKTEAGERTIHLPLDIVDVLLEHREKQTQMRVSSPHWKDQDLVFCTRFGNYLTPASVRVFFDRLLKAAGLEHMKFHALRHNASRILRQLKIDPVVRMEMLGHTSLDMTDGTYGHATRDMHKEAAEEINRLFGEEK</sequence>
<dbReference type="InterPro" id="IPR011010">
    <property type="entry name" value="DNA_brk_join_enz"/>
</dbReference>